<feature type="transmembrane region" description="Helical" evidence="1">
    <location>
        <begin position="68"/>
        <end position="93"/>
    </location>
</feature>
<dbReference type="EMBL" id="JBBNAF010000056">
    <property type="protein sequence ID" value="KAK9081312.1"/>
    <property type="molecule type" value="Genomic_DNA"/>
</dbReference>
<accession>A0AAP0HE70</accession>
<organism evidence="2 3">
    <name type="scientific">Stephania yunnanensis</name>
    <dbReference type="NCBI Taxonomy" id="152371"/>
    <lineage>
        <taxon>Eukaryota</taxon>
        <taxon>Viridiplantae</taxon>
        <taxon>Streptophyta</taxon>
        <taxon>Embryophyta</taxon>
        <taxon>Tracheophyta</taxon>
        <taxon>Spermatophyta</taxon>
        <taxon>Magnoliopsida</taxon>
        <taxon>Ranunculales</taxon>
        <taxon>Menispermaceae</taxon>
        <taxon>Menispermoideae</taxon>
        <taxon>Cissampelideae</taxon>
        <taxon>Stephania</taxon>
    </lineage>
</organism>
<dbReference type="Proteomes" id="UP001420932">
    <property type="component" value="Unassembled WGS sequence"/>
</dbReference>
<evidence type="ECO:0000313" key="2">
    <source>
        <dbReference type="EMBL" id="KAK9081312.1"/>
    </source>
</evidence>
<proteinExistence type="predicted"/>
<evidence type="ECO:0000313" key="3">
    <source>
        <dbReference type="Proteomes" id="UP001420932"/>
    </source>
</evidence>
<keyword evidence="1" id="KW-1133">Transmembrane helix</keyword>
<protein>
    <submittedName>
        <fullName evidence="2">Uncharacterized protein</fullName>
    </submittedName>
</protein>
<keyword evidence="1" id="KW-0812">Transmembrane</keyword>
<evidence type="ECO:0000256" key="1">
    <source>
        <dbReference type="SAM" id="Phobius"/>
    </source>
</evidence>
<gene>
    <name evidence="2" type="ORF">Syun_030675</name>
</gene>
<reference evidence="2 3" key="1">
    <citation type="submission" date="2024-01" db="EMBL/GenBank/DDBJ databases">
        <title>Genome assemblies of Stephania.</title>
        <authorList>
            <person name="Yang L."/>
        </authorList>
    </citation>
    <scope>NUCLEOTIDE SEQUENCE [LARGE SCALE GENOMIC DNA]</scope>
    <source>
        <strain evidence="2">YNDBR</strain>
        <tissue evidence="2">Leaf</tissue>
    </source>
</reference>
<comment type="caution">
    <text evidence="2">The sequence shown here is derived from an EMBL/GenBank/DDBJ whole genome shotgun (WGS) entry which is preliminary data.</text>
</comment>
<sequence length="264" mass="30486">MIVAVSQIIAIAVASLAIAFRRFGLEAGRRLHQYGVLEDEVQDGESIIISNLMFGLDYLLWFRYFWKVVLMIIVLSISFWIAIPCLVLNWLVWSVTYEWDCKDEHEEAREEFKDLIGEGDRKLDAWTLRNGADGMQRWIEKPKALNELIKLLSTNPPSLEIDQSPICQLKAHYDLVRSGYQISSLSILLHVWIATVSTPCPLNGSLLNSLDEVFEILHFVDRKMSSMSFETKMRSMFARALWRNGKFNNDFDTIDKDLENNDAF</sequence>
<name>A0AAP0HE70_9MAGN</name>
<dbReference type="AlphaFoldDB" id="A0AAP0HE70"/>
<keyword evidence="3" id="KW-1185">Reference proteome</keyword>
<keyword evidence="1" id="KW-0472">Membrane</keyword>